<dbReference type="CDD" id="cd21675">
    <property type="entry name" value="SMP_TEX2"/>
    <property type="match status" value="1"/>
</dbReference>
<name>A0A5C3DVG2_9BASI</name>
<keyword evidence="7" id="KW-0446">Lipid-binding</keyword>
<keyword evidence="5 10" id="KW-1133">Transmembrane helix</keyword>
<reference evidence="12 13" key="1">
    <citation type="submission" date="2018-03" db="EMBL/GenBank/DDBJ databases">
        <authorList>
            <person name="Guldener U."/>
        </authorList>
    </citation>
    <scope>NUCLEOTIDE SEQUENCE [LARGE SCALE GENOMIC DNA]</scope>
    <source>
        <strain evidence="12 13">NBRC100155</strain>
    </source>
</reference>
<evidence type="ECO:0000256" key="10">
    <source>
        <dbReference type="SAM" id="Phobius"/>
    </source>
</evidence>
<feature type="region of interest" description="Disordered" evidence="9">
    <location>
        <begin position="654"/>
        <end position="681"/>
    </location>
</feature>
<feature type="region of interest" description="Disordered" evidence="9">
    <location>
        <begin position="70"/>
        <end position="162"/>
    </location>
</feature>
<feature type="compositionally biased region" description="Low complexity" evidence="9">
    <location>
        <begin position="878"/>
        <end position="892"/>
    </location>
</feature>
<keyword evidence="2" id="KW-0813">Transport</keyword>
<dbReference type="GO" id="GO:0015914">
    <property type="term" value="P:phospholipid transport"/>
    <property type="evidence" value="ECO:0007669"/>
    <property type="project" value="TreeGrafter"/>
</dbReference>
<dbReference type="InterPro" id="IPR019411">
    <property type="entry name" value="MMM1_dom"/>
</dbReference>
<feature type="compositionally biased region" description="Polar residues" evidence="9">
    <location>
        <begin position="858"/>
        <end position="868"/>
    </location>
</feature>
<dbReference type="PANTHER" id="PTHR13466">
    <property type="entry name" value="TEX2 PROTEIN-RELATED"/>
    <property type="match status" value="1"/>
</dbReference>
<feature type="compositionally biased region" description="Low complexity" evidence="9">
    <location>
        <begin position="1075"/>
        <end position="1087"/>
    </location>
</feature>
<feature type="region of interest" description="Disordered" evidence="9">
    <location>
        <begin position="1438"/>
        <end position="1744"/>
    </location>
</feature>
<evidence type="ECO:0000256" key="5">
    <source>
        <dbReference type="ARBA" id="ARBA00022989"/>
    </source>
</evidence>
<feature type="compositionally biased region" description="Basic and acidic residues" evidence="9">
    <location>
        <begin position="1026"/>
        <end position="1041"/>
    </location>
</feature>
<feature type="compositionally biased region" description="Low complexity" evidence="9">
    <location>
        <begin position="729"/>
        <end position="741"/>
    </location>
</feature>
<dbReference type="Proteomes" id="UP000324022">
    <property type="component" value="Unassembled WGS sequence"/>
</dbReference>
<feature type="region of interest" description="Disordered" evidence="9">
    <location>
        <begin position="982"/>
        <end position="1411"/>
    </location>
</feature>
<dbReference type="EMBL" id="OOIN01000002">
    <property type="protein sequence ID" value="SPO21377.1"/>
    <property type="molecule type" value="Genomic_DNA"/>
</dbReference>
<evidence type="ECO:0000256" key="9">
    <source>
        <dbReference type="SAM" id="MobiDB-lite"/>
    </source>
</evidence>
<feature type="region of interest" description="Disordered" evidence="9">
    <location>
        <begin position="699"/>
        <end position="743"/>
    </location>
</feature>
<feature type="compositionally biased region" description="Low complexity" evidence="9">
    <location>
        <begin position="1395"/>
        <end position="1409"/>
    </location>
</feature>
<evidence type="ECO:0000313" key="13">
    <source>
        <dbReference type="Proteomes" id="UP000324022"/>
    </source>
</evidence>
<dbReference type="GO" id="GO:0005789">
    <property type="term" value="C:endoplasmic reticulum membrane"/>
    <property type="evidence" value="ECO:0007669"/>
    <property type="project" value="UniProtKB-SubCell"/>
</dbReference>
<feature type="compositionally biased region" description="Polar residues" evidence="9">
    <location>
        <begin position="1540"/>
        <end position="1551"/>
    </location>
</feature>
<feature type="compositionally biased region" description="Polar residues" evidence="9">
    <location>
        <begin position="1455"/>
        <end position="1488"/>
    </location>
</feature>
<feature type="region of interest" description="Disordered" evidence="9">
    <location>
        <begin position="850"/>
        <end position="966"/>
    </location>
</feature>
<dbReference type="OrthoDB" id="26740at2759"/>
<dbReference type="Pfam" id="PF10296">
    <property type="entry name" value="MMM1"/>
    <property type="match status" value="1"/>
</dbReference>
<feature type="domain" description="SMP-LTD" evidence="11">
    <location>
        <begin position="436"/>
        <end position="627"/>
    </location>
</feature>
<evidence type="ECO:0000313" key="12">
    <source>
        <dbReference type="EMBL" id="SPO21377.1"/>
    </source>
</evidence>
<evidence type="ECO:0000256" key="1">
    <source>
        <dbReference type="ARBA" id="ARBA00004586"/>
    </source>
</evidence>
<dbReference type="GO" id="GO:0008289">
    <property type="term" value="F:lipid binding"/>
    <property type="evidence" value="ECO:0007669"/>
    <property type="project" value="UniProtKB-KW"/>
</dbReference>
<protein>
    <recommendedName>
        <fullName evidence="11">SMP-LTD domain-containing protein</fullName>
    </recommendedName>
</protein>
<organism evidence="12 13">
    <name type="scientific">Ustilago trichophora</name>
    <dbReference type="NCBI Taxonomy" id="86804"/>
    <lineage>
        <taxon>Eukaryota</taxon>
        <taxon>Fungi</taxon>
        <taxon>Dikarya</taxon>
        <taxon>Basidiomycota</taxon>
        <taxon>Ustilaginomycotina</taxon>
        <taxon>Ustilaginomycetes</taxon>
        <taxon>Ustilaginales</taxon>
        <taxon>Ustilaginaceae</taxon>
        <taxon>Ustilago</taxon>
    </lineage>
</organism>
<keyword evidence="8 10" id="KW-0472">Membrane</keyword>
<evidence type="ECO:0000259" key="11">
    <source>
        <dbReference type="PROSITE" id="PS51847"/>
    </source>
</evidence>
<feature type="compositionally biased region" description="Basic and acidic residues" evidence="9">
    <location>
        <begin position="1358"/>
        <end position="1373"/>
    </location>
</feature>
<dbReference type="GO" id="GO:0032865">
    <property type="term" value="C:ERMES complex"/>
    <property type="evidence" value="ECO:0007669"/>
    <property type="project" value="TreeGrafter"/>
</dbReference>
<evidence type="ECO:0000256" key="2">
    <source>
        <dbReference type="ARBA" id="ARBA00022448"/>
    </source>
</evidence>
<feature type="compositionally biased region" description="Low complexity" evidence="9">
    <location>
        <begin position="932"/>
        <end position="941"/>
    </location>
</feature>
<sequence>MLREVFYYLLGGVTFLPLCLVGLVLHFYFNAPSVRPSGPPSIDADIELTHEKKLAALDLAARNAAIHAEIEKAKGKDQPQGDATVPPTAKRLGPGPANSSSPKPFSSGWLTVRPTFDSDKDAATTASGASSPAAIPASLVDGESDSSRLQSEDEGTVADNSDAASIASIKSTATNAGPGYMSQMYRGILDYRIGRGANKKAATDASNARSTPGSTVSGATPTGTAGKEVFYCILKSPILYLYSSDDTASPNTECHAAIDLRGKRVSLFVAGLGDTLGELEPETANHRGATTDDEQLGDAAVDSEAFDPKKAWKKAKRAVVRDGELFMKRNAIRIVGSALGRSSSPGDRRAGRASNLNRRRPQWFIFCKNNYFMEDWYHALLQASLMPDSSLSTKLSDEAPLDPLARLFGKLDDPIGPTFSQEDMASLLVSLDSLPDPLPLRWLNALVGRIFFSVYRTAWLEDYIVSKMMKKLHRVKTPGFLGDIKVEEVDVGRRAPGFSRPMLKALTSEGEASMEIAVHYVGEVRITISTTLTLSLGSRFKPYTIPIVLAVVLRSLEGNLLLHVKRPPSNRLWFGFTTMPKMEIDIEPVVSERKVQWGMVTRLIESRLRELLNESIVVPNMDDLSFFDTRSLPLRGGIFADAAKKVDVLRTEVNASSASAGTTAPVTASAQQERDAKRISNTIKTSDLLAANKVGAASAPVSGTATPVTPDRASASTTREAAADEDGEASSISANAPSNNALRNRKAGLEASTTLKESSLQSARTSSPAAAGLSDLLNRDLAAGGGSVLSGSPPRQDVQASKRRTWFGSGPKSSVSSIGSSSGLSSLGLGAAGLGGRSAREQSSLALGNASIERPSQRSHSASVSSKNEAGLSIPGEASTRAVSDSASSKSSVNPFGEPSSGSVASVRSPSVLPPNGSDLDIRNAQDAPRTSALAAAALQREASREAKEGNQASATGRSTGMPSLIVSSASEPVLALGDVDSSVATSHEARSTLEAPSLNDGDDERDFVDSPSSLAPSTRSSLRSSRSDAVDPDGKKEAQSDGHGSVQRGSAEAFNDLDFIAASRQTSRDSEGTQKSAGSAAASQKAMPPPPPPRRPAGTPNDNRSVPRQDAASALSSVQRSRYGLNEGDRSVGEGPNALTGSTSAMLLTSWNKAKASMADKESRQAAARDAKDAIKRGWASWNSKRAEAKRGTHAEDDMGEQYGQDGMNRSHSSRLSLVPGKSAWLASSPPDPTSFGLGFDKSSPEDTRSGFRDKHASAGYHAGMRSNLTDTDDDNASIHSNSSNRQPYRELRASKKVHGFDSGLTDGRASSVSSSKLASTASLSTTPSTVSAGDASSWSAKWDAEIPSLTPPAPAYREEEVGTESKRKALERTVSSEAPAGLAPPALPQRKPSSSISSTGQSGGVVSFIPPAPAATIKLASPSSLSVGDIEPAKYEAGPEAQSAAVSGKFAAPSNNTIPSEPSTPERSQVRQADSLSSSAEAQTPSPVVPENAVKSASEVAESDKIEKISDATPVPSEPIRTTVNKNTVNPAHETDATESSPADNTAAKTEQPYAAIPSPEVSSPSLGSGIKKQPGRATMMAVPGIPSMQKAGPQSFSAPPPPESTPASKSDAETSPSAFRASSLFKIPTFGSPVLTPGGSKTATNVSSPSKSTETALSASASTSPESSSKQEAVKVPPPVPARPAAGAKAEEADNVAEAESPGIALGLTQMDSSEGLAGLMDKSSSKQSSQPRQHGAKEIVKPAFESTLADGEAKDDATFAEVAKAEGPAADPEFEHAQLDAGDTVQIGDKEAKIPTFTDIETRTSTYSSM</sequence>
<feature type="compositionally biased region" description="Low complexity" evidence="9">
    <location>
        <begin position="1010"/>
        <end position="1025"/>
    </location>
</feature>
<evidence type="ECO:0000256" key="4">
    <source>
        <dbReference type="ARBA" id="ARBA00022824"/>
    </source>
</evidence>
<feature type="compositionally biased region" description="Low complexity" evidence="9">
    <location>
        <begin position="1311"/>
        <end position="1334"/>
    </location>
</feature>
<feature type="compositionally biased region" description="Basic and acidic residues" evidence="9">
    <location>
        <begin position="70"/>
        <end position="79"/>
    </location>
</feature>
<evidence type="ECO:0000256" key="3">
    <source>
        <dbReference type="ARBA" id="ARBA00022692"/>
    </source>
</evidence>
<keyword evidence="4" id="KW-0256">Endoplasmic reticulum</keyword>
<feature type="compositionally biased region" description="Polar residues" evidence="9">
    <location>
        <begin position="1279"/>
        <end position="1288"/>
    </location>
</feature>
<feature type="compositionally biased region" description="Low complexity" evidence="9">
    <location>
        <begin position="711"/>
        <end position="720"/>
    </location>
</feature>
<dbReference type="GO" id="GO:1990456">
    <property type="term" value="P:mitochondrion-endoplasmic reticulum membrane tethering"/>
    <property type="evidence" value="ECO:0007669"/>
    <property type="project" value="TreeGrafter"/>
</dbReference>
<keyword evidence="6" id="KW-0445">Lipid transport</keyword>
<dbReference type="PROSITE" id="PS51847">
    <property type="entry name" value="SMP"/>
    <property type="match status" value="1"/>
</dbReference>
<feature type="compositionally biased region" description="Low complexity" evidence="9">
    <location>
        <begin position="1653"/>
        <end position="1678"/>
    </location>
</feature>
<evidence type="ECO:0000256" key="8">
    <source>
        <dbReference type="ARBA" id="ARBA00023136"/>
    </source>
</evidence>
<dbReference type="InterPro" id="IPR031468">
    <property type="entry name" value="SMP_LBD"/>
</dbReference>
<keyword evidence="13" id="KW-1185">Reference proteome</keyword>
<evidence type="ECO:0000256" key="6">
    <source>
        <dbReference type="ARBA" id="ARBA00023055"/>
    </source>
</evidence>
<keyword evidence="3 10" id="KW-0812">Transmembrane</keyword>
<gene>
    <name evidence="12" type="ORF">UTRI_00854</name>
</gene>
<feature type="region of interest" description="Disordered" evidence="9">
    <location>
        <begin position="784"/>
        <end position="822"/>
    </location>
</feature>
<feature type="compositionally biased region" description="Polar residues" evidence="9">
    <location>
        <begin position="1140"/>
        <end position="1153"/>
    </location>
</feature>
<feature type="compositionally biased region" description="Polar residues" evidence="9">
    <location>
        <begin position="951"/>
        <end position="966"/>
    </location>
</feature>
<feature type="compositionally biased region" description="Low complexity" evidence="9">
    <location>
        <begin position="123"/>
        <end position="138"/>
    </location>
</feature>
<feature type="compositionally biased region" description="Polar residues" evidence="9">
    <location>
        <begin position="1522"/>
        <end position="1532"/>
    </location>
</feature>
<feature type="compositionally biased region" description="Basic and acidic residues" evidence="9">
    <location>
        <begin position="1186"/>
        <end position="1198"/>
    </location>
</feature>
<feature type="compositionally biased region" description="Basic and acidic residues" evidence="9">
    <location>
        <begin position="1159"/>
        <end position="1177"/>
    </location>
</feature>
<feature type="compositionally biased region" description="Basic and acidic residues" evidence="9">
    <location>
        <begin position="1244"/>
        <end position="1258"/>
    </location>
</feature>
<proteinExistence type="predicted"/>
<feature type="compositionally biased region" description="Low complexity" evidence="9">
    <location>
        <begin position="900"/>
        <end position="911"/>
    </location>
</feature>
<comment type="subcellular location">
    <subcellularLocation>
        <location evidence="1">Endoplasmic reticulum membrane</location>
    </subcellularLocation>
</comment>
<feature type="compositionally biased region" description="Polar residues" evidence="9">
    <location>
        <begin position="1642"/>
        <end position="1652"/>
    </location>
</feature>
<feature type="compositionally biased region" description="Low complexity" evidence="9">
    <location>
        <begin position="808"/>
        <end position="822"/>
    </location>
</feature>
<feature type="compositionally biased region" description="Polar residues" evidence="9">
    <location>
        <begin position="654"/>
        <end position="671"/>
    </location>
</feature>
<accession>A0A5C3DVG2</accession>
<evidence type="ECO:0000256" key="7">
    <source>
        <dbReference type="ARBA" id="ARBA00023121"/>
    </source>
</evidence>
<feature type="transmembrane region" description="Helical" evidence="10">
    <location>
        <begin position="7"/>
        <end position="29"/>
    </location>
</feature>
<dbReference type="PANTHER" id="PTHR13466:SF19">
    <property type="entry name" value="NUCLEUS-VACUOLE JUNCTION PROTEIN 2"/>
    <property type="match status" value="1"/>
</dbReference>